<dbReference type="InterPro" id="IPR050889">
    <property type="entry name" value="Dendritic_Spine_Reg/Scaffold"/>
</dbReference>
<feature type="repeat" description="ANK" evidence="3">
    <location>
        <begin position="5"/>
        <end position="28"/>
    </location>
</feature>
<keyword evidence="2 3" id="KW-0040">ANK repeat</keyword>
<evidence type="ECO:0000256" key="2">
    <source>
        <dbReference type="ARBA" id="ARBA00023043"/>
    </source>
</evidence>
<dbReference type="PROSITE" id="PS50297">
    <property type="entry name" value="ANK_REP_REGION"/>
    <property type="match status" value="2"/>
</dbReference>
<gene>
    <name evidence="4" type="ORF">GQ602_003582</name>
</gene>
<dbReference type="PANTHER" id="PTHR24166">
    <property type="entry name" value="ROLLING PEBBLES, ISOFORM B"/>
    <property type="match status" value="1"/>
</dbReference>
<organism evidence="4 5">
    <name type="scientific">Ophiocordyceps camponoti-floridani</name>
    <dbReference type="NCBI Taxonomy" id="2030778"/>
    <lineage>
        <taxon>Eukaryota</taxon>
        <taxon>Fungi</taxon>
        <taxon>Dikarya</taxon>
        <taxon>Ascomycota</taxon>
        <taxon>Pezizomycotina</taxon>
        <taxon>Sordariomycetes</taxon>
        <taxon>Hypocreomycetidae</taxon>
        <taxon>Hypocreales</taxon>
        <taxon>Ophiocordycipitaceae</taxon>
        <taxon>Ophiocordyceps</taxon>
    </lineage>
</organism>
<dbReference type="EMBL" id="JAACLJ010000003">
    <property type="protein sequence ID" value="KAF4589693.1"/>
    <property type="molecule type" value="Genomic_DNA"/>
</dbReference>
<name>A0A8H4VEC3_9HYPO</name>
<evidence type="ECO:0000313" key="4">
    <source>
        <dbReference type="EMBL" id="KAF4589693.1"/>
    </source>
</evidence>
<proteinExistence type="predicted"/>
<dbReference type="Proteomes" id="UP000562929">
    <property type="component" value="Unassembled WGS sequence"/>
</dbReference>
<dbReference type="PANTHER" id="PTHR24166:SF48">
    <property type="entry name" value="PROTEIN VAPYRIN"/>
    <property type="match status" value="1"/>
</dbReference>
<dbReference type="OrthoDB" id="5145534at2759"/>
<evidence type="ECO:0000256" key="3">
    <source>
        <dbReference type="PROSITE-ProRule" id="PRU00023"/>
    </source>
</evidence>
<dbReference type="SMART" id="SM00248">
    <property type="entry name" value="ANK"/>
    <property type="match status" value="2"/>
</dbReference>
<dbReference type="Gene3D" id="1.25.40.20">
    <property type="entry name" value="Ankyrin repeat-containing domain"/>
    <property type="match status" value="1"/>
</dbReference>
<accession>A0A8H4VEC3</accession>
<dbReference type="SUPFAM" id="SSF48403">
    <property type="entry name" value="Ankyrin repeat"/>
    <property type="match status" value="1"/>
</dbReference>
<evidence type="ECO:0000256" key="1">
    <source>
        <dbReference type="ARBA" id="ARBA00022737"/>
    </source>
</evidence>
<dbReference type="Pfam" id="PF12796">
    <property type="entry name" value="Ank_2"/>
    <property type="match status" value="1"/>
</dbReference>
<dbReference type="InterPro" id="IPR036770">
    <property type="entry name" value="Ankyrin_rpt-contain_sf"/>
</dbReference>
<dbReference type="InterPro" id="IPR002110">
    <property type="entry name" value="Ankyrin_rpt"/>
</dbReference>
<comment type="caution">
    <text evidence="4">The sequence shown here is derived from an EMBL/GenBank/DDBJ whole genome shotgun (WGS) entry which is preliminary data.</text>
</comment>
<reference evidence="4 5" key="1">
    <citation type="journal article" date="2020" name="G3 (Bethesda)">
        <title>Genetic Underpinnings of Host Manipulation by Ophiocordyceps as Revealed by Comparative Transcriptomics.</title>
        <authorList>
            <person name="Will I."/>
            <person name="Das B."/>
            <person name="Trinh T."/>
            <person name="Brachmann A."/>
            <person name="Ohm R.A."/>
            <person name="de Bekker C."/>
        </authorList>
    </citation>
    <scope>NUCLEOTIDE SEQUENCE [LARGE SCALE GENOMIC DNA]</scope>
    <source>
        <strain evidence="4 5">EC05</strain>
    </source>
</reference>
<protein>
    <submittedName>
        <fullName evidence="4">Ankyrin repeat domain-containing protein 50-like isoform X1</fullName>
    </submittedName>
</protein>
<keyword evidence="1" id="KW-0677">Repeat</keyword>
<dbReference type="PROSITE" id="PS50088">
    <property type="entry name" value="ANK_REPEAT"/>
    <property type="match status" value="2"/>
</dbReference>
<sequence>MQDNEGRTALHEAADAGHYNMINSLVSKDVVARQDSYGRTALHWAVNNGHELAAKTLLEHMTADQVMIPDKLSQTDLHRAAQFGFETIVSRIQETLPETT</sequence>
<keyword evidence="5" id="KW-1185">Reference proteome</keyword>
<dbReference type="AlphaFoldDB" id="A0A8H4VEC3"/>
<evidence type="ECO:0000313" key="5">
    <source>
        <dbReference type="Proteomes" id="UP000562929"/>
    </source>
</evidence>
<feature type="repeat" description="ANK" evidence="3">
    <location>
        <begin position="37"/>
        <end position="60"/>
    </location>
</feature>